<dbReference type="Proteomes" id="UP000178587">
    <property type="component" value="Unassembled WGS sequence"/>
</dbReference>
<keyword evidence="2" id="KW-0472">Membrane</keyword>
<evidence type="ECO:0000256" key="2">
    <source>
        <dbReference type="SAM" id="Phobius"/>
    </source>
</evidence>
<feature type="transmembrane region" description="Helical" evidence="2">
    <location>
        <begin position="6"/>
        <end position="23"/>
    </location>
</feature>
<name>A0A1F6ER79_9BACT</name>
<evidence type="ECO:0000256" key="1">
    <source>
        <dbReference type="SAM" id="Coils"/>
    </source>
</evidence>
<protein>
    <submittedName>
        <fullName evidence="3">Uncharacterized protein</fullName>
    </submittedName>
</protein>
<organism evidence="3 4">
    <name type="scientific">Candidatus Kaiserbacteria bacterium RIFCSPLOWO2_01_FULL_50_24</name>
    <dbReference type="NCBI Taxonomy" id="1798507"/>
    <lineage>
        <taxon>Bacteria</taxon>
        <taxon>Candidatus Kaiseribacteriota</taxon>
    </lineage>
</organism>
<dbReference type="EMBL" id="MFLU01000002">
    <property type="protein sequence ID" value="OGG76148.1"/>
    <property type="molecule type" value="Genomic_DNA"/>
</dbReference>
<dbReference type="STRING" id="1798507.A3A34_01500"/>
<keyword evidence="2" id="KW-0812">Transmembrane</keyword>
<comment type="caution">
    <text evidence="3">The sequence shown here is derived from an EMBL/GenBank/DDBJ whole genome shotgun (WGS) entry which is preliminary data.</text>
</comment>
<gene>
    <name evidence="3" type="ORF">A3A34_01500</name>
</gene>
<feature type="coiled-coil region" evidence="1">
    <location>
        <begin position="79"/>
        <end position="106"/>
    </location>
</feature>
<accession>A0A1F6ER79</accession>
<proteinExistence type="predicted"/>
<dbReference type="AlphaFoldDB" id="A0A1F6ER79"/>
<evidence type="ECO:0000313" key="3">
    <source>
        <dbReference type="EMBL" id="OGG76148.1"/>
    </source>
</evidence>
<keyword evidence="2" id="KW-1133">Transmembrane helix</keyword>
<keyword evidence="1" id="KW-0175">Coiled coil</keyword>
<reference evidence="3 4" key="1">
    <citation type="journal article" date="2016" name="Nat. Commun.">
        <title>Thousands of microbial genomes shed light on interconnected biogeochemical processes in an aquifer system.</title>
        <authorList>
            <person name="Anantharaman K."/>
            <person name="Brown C.T."/>
            <person name="Hug L.A."/>
            <person name="Sharon I."/>
            <person name="Castelle C.J."/>
            <person name="Probst A.J."/>
            <person name="Thomas B.C."/>
            <person name="Singh A."/>
            <person name="Wilkins M.J."/>
            <person name="Karaoz U."/>
            <person name="Brodie E.L."/>
            <person name="Williams K.H."/>
            <person name="Hubbard S.S."/>
            <person name="Banfield J.F."/>
        </authorList>
    </citation>
    <scope>NUCLEOTIDE SEQUENCE [LARGE SCALE GENOMIC DNA]</scope>
</reference>
<sequence>MLRTILIVFVIFMALAFVTMWILSGSFGRITDRASGFTNFFGLPLGESAGSIPIFELPWRVSVPQGPPVEEQIAEWERSRPIEEQITNIEEEYRAIEQEVRSLETQ</sequence>
<evidence type="ECO:0000313" key="4">
    <source>
        <dbReference type="Proteomes" id="UP000178587"/>
    </source>
</evidence>